<keyword evidence="1" id="KW-0175">Coiled coil</keyword>
<feature type="coiled-coil region" evidence="1">
    <location>
        <begin position="79"/>
        <end position="106"/>
    </location>
</feature>
<feature type="compositionally biased region" description="Polar residues" evidence="2">
    <location>
        <begin position="237"/>
        <end position="248"/>
    </location>
</feature>
<dbReference type="Proteomes" id="UP000275078">
    <property type="component" value="Unassembled WGS sequence"/>
</dbReference>
<reference evidence="3 4" key="1">
    <citation type="journal article" date="2018" name="Nat. Ecol. Evol.">
        <title>Pezizomycetes genomes reveal the molecular basis of ectomycorrhizal truffle lifestyle.</title>
        <authorList>
            <person name="Murat C."/>
            <person name="Payen T."/>
            <person name="Noel B."/>
            <person name="Kuo A."/>
            <person name="Morin E."/>
            <person name="Chen J."/>
            <person name="Kohler A."/>
            <person name="Krizsan K."/>
            <person name="Balestrini R."/>
            <person name="Da Silva C."/>
            <person name="Montanini B."/>
            <person name="Hainaut M."/>
            <person name="Levati E."/>
            <person name="Barry K.W."/>
            <person name="Belfiori B."/>
            <person name="Cichocki N."/>
            <person name="Clum A."/>
            <person name="Dockter R.B."/>
            <person name="Fauchery L."/>
            <person name="Guy J."/>
            <person name="Iotti M."/>
            <person name="Le Tacon F."/>
            <person name="Lindquist E.A."/>
            <person name="Lipzen A."/>
            <person name="Malagnac F."/>
            <person name="Mello A."/>
            <person name="Molinier V."/>
            <person name="Miyauchi S."/>
            <person name="Poulain J."/>
            <person name="Riccioni C."/>
            <person name="Rubini A."/>
            <person name="Sitrit Y."/>
            <person name="Splivallo R."/>
            <person name="Traeger S."/>
            <person name="Wang M."/>
            <person name="Zifcakova L."/>
            <person name="Wipf D."/>
            <person name="Zambonelli A."/>
            <person name="Paolocci F."/>
            <person name="Nowrousian M."/>
            <person name="Ottonello S."/>
            <person name="Baldrian P."/>
            <person name="Spatafora J.W."/>
            <person name="Henrissat B."/>
            <person name="Nagy L.G."/>
            <person name="Aury J.M."/>
            <person name="Wincker P."/>
            <person name="Grigoriev I.V."/>
            <person name="Bonfante P."/>
            <person name="Martin F.M."/>
        </authorList>
    </citation>
    <scope>NUCLEOTIDE SEQUENCE [LARGE SCALE GENOMIC DNA]</scope>
    <source>
        <strain evidence="3 4">RN42</strain>
    </source>
</reference>
<proteinExistence type="predicted"/>
<name>A0A3N4HS17_ASCIM</name>
<sequence length="329" mass="37363">MPNSSPSCLRLDPHLLASLRHTASRLKRQLRHTPQPLNCLLPDLTTLSERLSESQELYSTIGYRTLAASSEAAGLSSALEHISNALNGVENLLRQYEQLLETMEEGQVPKEWNALLVGRLGREVRCQAEWLGEVFGKLEMRFVPPNVRPAVRRIVGNAMGMHGRTGTVGDDVGLEGYEMKVVWEEIREWCRERGVSNEYVDEHMEELEGYILEAVAHYKRSKNSCSEDVTPEEEVLTPTSTRDSQSETSKSRLRWKSGNLLTRLKWKSRQSVTARVRTPAEARKELESAIKSCSPEEKYGLLTQYLQLHASMGDLDVDDEELLNLLEWK</sequence>
<evidence type="ECO:0000313" key="4">
    <source>
        <dbReference type="Proteomes" id="UP000275078"/>
    </source>
</evidence>
<gene>
    <name evidence="3" type="ORF">BJ508DRAFT_417738</name>
</gene>
<evidence type="ECO:0000256" key="1">
    <source>
        <dbReference type="SAM" id="Coils"/>
    </source>
</evidence>
<keyword evidence="4" id="KW-1185">Reference proteome</keyword>
<feature type="region of interest" description="Disordered" evidence="2">
    <location>
        <begin position="222"/>
        <end position="251"/>
    </location>
</feature>
<dbReference type="AlphaFoldDB" id="A0A3N4HS17"/>
<dbReference type="EMBL" id="ML119751">
    <property type="protein sequence ID" value="RPA76097.1"/>
    <property type="molecule type" value="Genomic_DNA"/>
</dbReference>
<protein>
    <submittedName>
        <fullName evidence="3">Uncharacterized protein</fullName>
    </submittedName>
</protein>
<evidence type="ECO:0000313" key="3">
    <source>
        <dbReference type="EMBL" id="RPA76097.1"/>
    </source>
</evidence>
<organism evidence="3 4">
    <name type="scientific">Ascobolus immersus RN42</name>
    <dbReference type="NCBI Taxonomy" id="1160509"/>
    <lineage>
        <taxon>Eukaryota</taxon>
        <taxon>Fungi</taxon>
        <taxon>Dikarya</taxon>
        <taxon>Ascomycota</taxon>
        <taxon>Pezizomycotina</taxon>
        <taxon>Pezizomycetes</taxon>
        <taxon>Pezizales</taxon>
        <taxon>Ascobolaceae</taxon>
        <taxon>Ascobolus</taxon>
    </lineage>
</organism>
<accession>A0A3N4HS17</accession>
<evidence type="ECO:0000256" key="2">
    <source>
        <dbReference type="SAM" id="MobiDB-lite"/>
    </source>
</evidence>